<dbReference type="InterPro" id="IPR038727">
    <property type="entry name" value="NadR/Ttd14_AAA_dom"/>
</dbReference>
<organism evidence="2">
    <name type="scientific">viral metagenome</name>
    <dbReference type="NCBI Taxonomy" id="1070528"/>
    <lineage>
        <taxon>unclassified sequences</taxon>
        <taxon>metagenomes</taxon>
        <taxon>organismal metagenomes</taxon>
    </lineage>
</organism>
<protein>
    <submittedName>
        <fullName evidence="2">Putative ATPase domain containing protein</fullName>
    </submittedName>
</protein>
<dbReference type="InterPro" id="IPR027417">
    <property type="entry name" value="P-loop_NTPase"/>
</dbReference>
<dbReference type="AlphaFoldDB" id="A0A6M3L6S7"/>
<name>A0A6M3L6S7_9ZZZZ</name>
<proteinExistence type="predicted"/>
<feature type="domain" description="NadR/Ttd14 AAA" evidence="1">
    <location>
        <begin position="3"/>
        <end position="190"/>
    </location>
</feature>
<dbReference type="Gene3D" id="3.40.50.300">
    <property type="entry name" value="P-loop containing nucleotide triphosphate hydrolases"/>
    <property type="match status" value="1"/>
</dbReference>
<accession>A0A6M3L6S7</accession>
<evidence type="ECO:0000313" key="2">
    <source>
        <dbReference type="EMBL" id="QJA90456.1"/>
    </source>
</evidence>
<sequence length="209" mass="24295">MIRVAFTGAPDSGKTTLAKMVSAKMNLKGYVPAYVHEFARDYITKYGIRPNTVAEQFYVLRTQEKREREMCSNSTQIMYTDCPIMLSYIYAIDLVHDSKDLTMLGELYEETLRLMGVAKNREGGLRDSLALLDPRYDLIFYLRPFRETVKDDVRAQDWDRIGRLDDQVKAFLVLHGIVHTELTDANIEHRVEYVEQAIEHVLEMKEKYA</sequence>
<dbReference type="Pfam" id="PF13521">
    <property type="entry name" value="AAA_28"/>
    <property type="match status" value="1"/>
</dbReference>
<evidence type="ECO:0000259" key="1">
    <source>
        <dbReference type="Pfam" id="PF13521"/>
    </source>
</evidence>
<dbReference type="EMBL" id="MT142913">
    <property type="protein sequence ID" value="QJA90456.1"/>
    <property type="molecule type" value="Genomic_DNA"/>
</dbReference>
<dbReference type="SUPFAM" id="SSF52540">
    <property type="entry name" value="P-loop containing nucleoside triphosphate hydrolases"/>
    <property type="match status" value="1"/>
</dbReference>
<gene>
    <name evidence="2" type="ORF">MM415B02375_0015</name>
</gene>
<reference evidence="2" key="1">
    <citation type="submission" date="2020-03" db="EMBL/GenBank/DDBJ databases">
        <title>The deep terrestrial virosphere.</title>
        <authorList>
            <person name="Holmfeldt K."/>
            <person name="Nilsson E."/>
            <person name="Simone D."/>
            <person name="Lopez-Fernandez M."/>
            <person name="Wu X."/>
            <person name="de Brujin I."/>
            <person name="Lundin D."/>
            <person name="Andersson A."/>
            <person name="Bertilsson S."/>
            <person name="Dopson M."/>
        </authorList>
    </citation>
    <scope>NUCLEOTIDE SEQUENCE</scope>
    <source>
        <strain evidence="2">MM415B02375</strain>
    </source>
</reference>